<gene>
    <name evidence="2" type="ORF">GCM10010912_63200</name>
</gene>
<keyword evidence="3" id="KW-1185">Reference proteome</keyword>
<accession>A0A917FUH9</accession>
<dbReference type="RefSeq" id="WP_189031852.1">
    <property type="nucleotide sequence ID" value="NZ_BMKR01000049.1"/>
</dbReference>
<dbReference type="AlphaFoldDB" id="A0A917FUH9"/>
<dbReference type="Proteomes" id="UP000637643">
    <property type="component" value="Unassembled WGS sequence"/>
</dbReference>
<dbReference type="EMBL" id="BMKR01000049">
    <property type="protein sequence ID" value="GGG10150.1"/>
    <property type="molecule type" value="Genomic_DNA"/>
</dbReference>
<evidence type="ECO:0000313" key="2">
    <source>
        <dbReference type="EMBL" id="GGG10150.1"/>
    </source>
</evidence>
<dbReference type="Pfam" id="PF12674">
    <property type="entry name" value="Zn_ribbon_2"/>
    <property type="match status" value="1"/>
</dbReference>
<reference evidence="2" key="1">
    <citation type="journal article" date="2014" name="Int. J. Syst. Evol. Microbiol.">
        <title>Complete genome sequence of Corynebacterium casei LMG S-19264T (=DSM 44701T), isolated from a smear-ripened cheese.</title>
        <authorList>
            <consortium name="US DOE Joint Genome Institute (JGI-PGF)"/>
            <person name="Walter F."/>
            <person name="Albersmeier A."/>
            <person name="Kalinowski J."/>
            <person name="Ruckert C."/>
        </authorList>
    </citation>
    <scope>NUCLEOTIDE SEQUENCE</scope>
    <source>
        <strain evidence="2">CGMCC 1.16134</strain>
    </source>
</reference>
<evidence type="ECO:0000259" key="1">
    <source>
        <dbReference type="Pfam" id="PF12674"/>
    </source>
</evidence>
<feature type="domain" description="Putative zinc ribbon" evidence="1">
    <location>
        <begin position="13"/>
        <end position="91"/>
    </location>
</feature>
<name>A0A917FUH9_9BACL</name>
<organism evidence="2 3">
    <name type="scientific">Paenibacillus albidus</name>
    <dbReference type="NCBI Taxonomy" id="2041023"/>
    <lineage>
        <taxon>Bacteria</taxon>
        <taxon>Bacillati</taxon>
        <taxon>Bacillota</taxon>
        <taxon>Bacilli</taxon>
        <taxon>Bacillales</taxon>
        <taxon>Paenibacillaceae</taxon>
        <taxon>Paenibacillus</taxon>
    </lineage>
</organism>
<proteinExistence type="predicted"/>
<protein>
    <submittedName>
        <fullName evidence="2">Transcriptional regulator</fullName>
    </submittedName>
</protein>
<dbReference type="InterPro" id="IPR025868">
    <property type="entry name" value="Zn_ribbon_dom_put"/>
</dbReference>
<evidence type="ECO:0000313" key="3">
    <source>
        <dbReference type="Proteomes" id="UP000637643"/>
    </source>
</evidence>
<reference evidence="2" key="2">
    <citation type="submission" date="2020-09" db="EMBL/GenBank/DDBJ databases">
        <authorList>
            <person name="Sun Q."/>
            <person name="Zhou Y."/>
        </authorList>
    </citation>
    <scope>NUCLEOTIDE SEQUENCE</scope>
    <source>
        <strain evidence="2">CGMCC 1.16134</strain>
    </source>
</reference>
<comment type="caution">
    <text evidence="2">The sequence shown here is derived from an EMBL/GenBank/DDBJ whole genome shotgun (WGS) entry which is preliminary data.</text>
</comment>
<sequence>MEQSHTLDQETHYCQSCGMPMDNAEVLGSETNGQKSQEYCMYCYEAGEFKQPEITQAEMMDHCTGFLIKDGMAEEEARSLLAGSLPHLKRWSGQQ</sequence>